<name>A0ABR8CYV1_9NOST</name>
<dbReference type="SUPFAM" id="SSF143100">
    <property type="entry name" value="TTHA1013/TTHA0281-like"/>
    <property type="match status" value="1"/>
</dbReference>
<evidence type="ECO:0000313" key="2">
    <source>
        <dbReference type="Proteomes" id="UP000661112"/>
    </source>
</evidence>
<dbReference type="InterPro" id="IPR035069">
    <property type="entry name" value="TTHA1013/TTHA0281-like"/>
</dbReference>
<proteinExistence type="predicted"/>
<dbReference type="RefSeq" id="WP_190467436.1">
    <property type="nucleotide sequence ID" value="NZ_JACJSG010000004.1"/>
</dbReference>
<comment type="caution">
    <text evidence="1">The sequence shown here is derived from an EMBL/GenBank/DDBJ whole genome shotgun (WGS) entry which is preliminary data.</text>
</comment>
<organism evidence="1 2">
    <name type="scientific">Anabaena azotica FACHB-119</name>
    <dbReference type="NCBI Taxonomy" id="947527"/>
    <lineage>
        <taxon>Bacteria</taxon>
        <taxon>Bacillati</taxon>
        <taxon>Cyanobacteriota</taxon>
        <taxon>Cyanophyceae</taxon>
        <taxon>Nostocales</taxon>
        <taxon>Nostocaceae</taxon>
        <taxon>Anabaena</taxon>
        <taxon>Anabaena azotica</taxon>
    </lineage>
</organism>
<reference evidence="1 2" key="1">
    <citation type="journal article" date="2020" name="ISME J.">
        <title>Comparative genomics reveals insights into cyanobacterial evolution and habitat adaptation.</title>
        <authorList>
            <person name="Chen M.Y."/>
            <person name="Teng W.K."/>
            <person name="Zhao L."/>
            <person name="Hu C.X."/>
            <person name="Zhou Y.K."/>
            <person name="Han B.P."/>
            <person name="Song L.R."/>
            <person name="Shu W.S."/>
        </authorList>
    </citation>
    <scope>NUCLEOTIDE SEQUENCE [LARGE SCALE GENOMIC DNA]</scope>
    <source>
        <strain evidence="1 2">FACHB-119</strain>
    </source>
</reference>
<sequence>MHSSISTHLTIEIEQEDDGSWIAEVLEIPGVLAYGETQQQAISHVQALALRVIADKREHREMRVAESEYEI</sequence>
<keyword evidence="2" id="KW-1185">Reference proteome</keyword>
<dbReference type="EMBL" id="JACJSG010000004">
    <property type="protein sequence ID" value="MBD2499831.1"/>
    <property type="molecule type" value="Genomic_DNA"/>
</dbReference>
<gene>
    <name evidence="1" type="ORF">H6G83_04220</name>
</gene>
<dbReference type="Proteomes" id="UP000661112">
    <property type="component" value="Unassembled WGS sequence"/>
</dbReference>
<accession>A0ABR8CYV1</accession>
<evidence type="ECO:0000313" key="1">
    <source>
        <dbReference type="EMBL" id="MBD2499831.1"/>
    </source>
</evidence>
<protein>
    <submittedName>
        <fullName evidence="1">Type II toxin-antitoxin system HicB family antitoxin</fullName>
    </submittedName>
</protein>
<dbReference type="Gene3D" id="3.30.160.250">
    <property type="match status" value="1"/>
</dbReference>